<evidence type="ECO:0000259" key="14">
    <source>
        <dbReference type="SMART" id="SM00563"/>
    </source>
</evidence>
<keyword evidence="10" id="KW-0443">Lipid metabolism</keyword>
<dbReference type="SMART" id="SM00563">
    <property type="entry name" value="PlsC"/>
    <property type="match status" value="1"/>
</dbReference>
<evidence type="ECO:0000256" key="9">
    <source>
        <dbReference type="ARBA" id="ARBA00023136"/>
    </source>
</evidence>
<keyword evidence="7" id="KW-1003">Cell membrane</keyword>
<dbReference type="AlphaFoldDB" id="A0A1B8NW73"/>
<dbReference type="Pfam" id="PF01553">
    <property type="entry name" value="Acyltransferase"/>
    <property type="match status" value="1"/>
</dbReference>
<evidence type="ECO:0000256" key="12">
    <source>
        <dbReference type="ARBA" id="ARBA00023315"/>
    </source>
</evidence>
<comment type="subcellular location">
    <subcellularLocation>
        <location evidence="1">Cell membrane</location>
        <topology evidence="1">Peripheral membrane protein</topology>
        <orientation evidence="1">Cytoplasmic side</orientation>
    </subcellularLocation>
</comment>
<evidence type="ECO:0000313" key="15">
    <source>
        <dbReference type="EMBL" id="OBX34256.1"/>
    </source>
</evidence>
<keyword evidence="9" id="KW-0472">Membrane</keyword>
<evidence type="ECO:0000256" key="5">
    <source>
        <dbReference type="ARBA" id="ARBA00013113"/>
    </source>
</evidence>
<dbReference type="CDD" id="cd07993">
    <property type="entry name" value="LPLAT_DHAPAT-like"/>
    <property type="match status" value="1"/>
</dbReference>
<evidence type="ECO:0000256" key="8">
    <source>
        <dbReference type="ARBA" id="ARBA00022679"/>
    </source>
</evidence>
<keyword evidence="12 15" id="KW-0012">Acyltransferase</keyword>
<comment type="pathway">
    <text evidence="3">Lipid metabolism.</text>
</comment>
<dbReference type="InterPro" id="IPR041728">
    <property type="entry name" value="GPAT/DHAPAT_LPLAT"/>
</dbReference>
<dbReference type="Proteomes" id="UP000092504">
    <property type="component" value="Unassembled WGS sequence"/>
</dbReference>
<sequence length="812" mass="92065">MANATSVNPLRAPLRRLIDAWTQVRLLEPASEDLGLDPDLPTLYVLPRSSLSDGLLLEVLARRQGLPDATMPRQLGERTLPAQLSLPTTRRRLWQRRKRSRSPFQSVIEAHRDTGCDIQLVPVSIFWGRAPGKRFGFWQLLAADSWRLTGRLRRLLAVMVNGRDLEVHFGAPLRLAELDDGREPSLTDRKAARLLRVHFRRMRSRVLGPDLSHRRTLIEGVARSEPVRRAIAEQAGQSSRLRARLTKRARRYGREIASSMSYPVMRFLDGVLRRLWNRLYDGVDARGLDSIKALAGEHTLVYVPCHRSHIDYLLLSYVLYTQGLMPPHIAAGRNLDMPLIGPLLRRGGAFFMRRSFRGQPLYSAVFKEYLHRLLNRGHPLEYFIEGGRSRSGRMLPPRPGMLSMTLDSFLRSQREGGQSLVFVPVYIGYERILEEASYQRELAGGRKRKESPLALLRIVRRLREPHGRVALNVGEPLSLSDFLDRAQPDWRSATSPGEEAPDWKRTAVTELGETLTRRINAAASLNPVNLVALGLLATPHHAIEATLLERHLTLLVELGRENAAALPSGEPGDWIEQTQALGMLKYQPHALGDLVTADPAQATLLGWYRNNVLHLYALTGLTAFAFRHQTRQSLDDLERLLAPSWPVLMREFAIAPPASFREALADTLERLAAQGLLERDAEAWRRTDSLTGEEQLRMLGRLMQPPLERGYLLLSVLLNEAPGHFTHDALTERTRQLAERLARLTGRDSPEFFDARLFAGLVQSLEAEGWLRTREGRLYYGSRLREGARRGQTLFDPALRHRLQRIARHTEA</sequence>
<dbReference type="PATRIC" id="fig|2746.7.peg.3402"/>
<evidence type="ECO:0000256" key="6">
    <source>
        <dbReference type="ARBA" id="ARBA00013432"/>
    </source>
</evidence>
<comment type="caution">
    <text evidence="15">The sequence shown here is derived from an EMBL/GenBank/DDBJ whole genome shotgun (WGS) entry which is preliminary data.</text>
</comment>
<evidence type="ECO:0000256" key="11">
    <source>
        <dbReference type="ARBA" id="ARBA00023264"/>
    </source>
</evidence>
<dbReference type="PIRSF" id="PIRSF000437">
    <property type="entry name" value="GPAT_DHAPAT"/>
    <property type="match status" value="1"/>
</dbReference>
<reference evidence="15 16" key="1">
    <citation type="submission" date="2016-06" db="EMBL/GenBank/DDBJ databases">
        <title>Genome sequence of halotolerant plant growth promoting strain of Halomonas elongata HEK1 isolated from salterns of Rann of Kutch, Gujarat, India.</title>
        <authorList>
            <person name="Gaba S."/>
            <person name="Singh R.N."/>
            <person name="Abrol S."/>
            <person name="Kaushik R."/>
            <person name="Saxena A.K."/>
        </authorList>
    </citation>
    <scope>NUCLEOTIDE SEQUENCE [LARGE SCALE GENOMIC DNA]</scope>
    <source>
        <strain evidence="15 16">HEK1</strain>
    </source>
</reference>
<keyword evidence="10" id="KW-0444">Lipid biosynthesis</keyword>
<dbReference type="InterPro" id="IPR002123">
    <property type="entry name" value="Plipid/glycerol_acylTrfase"/>
</dbReference>
<evidence type="ECO:0000256" key="4">
    <source>
        <dbReference type="ARBA" id="ARBA00007937"/>
    </source>
</evidence>
<dbReference type="PIRSF" id="PIRSF500064">
    <property type="entry name" value="GPAT"/>
    <property type="match status" value="1"/>
</dbReference>
<evidence type="ECO:0000256" key="10">
    <source>
        <dbReference type="ARBA" id="ARBA00023209"/>
    </source>
</evidence>
<dbReference type="SUPFAM" id="SSF69593">
    <property type="entry name" value="Glycerol-3-phosphate (1)-acyltransferase"/>
    <property type="match status" value="1"/>
</dbReference>
<accession>A0A1B8NW73</accession>
<dbReference type="EC" id="2.3.1.15" evidence="5"/>
<dbReference type="PANTHER" id="PTHR12563:SF17">
    <property type="entry name" value="DIHYDROXYACETONE PHOSPHATE ACYLTRANSFERASE"/>
    <property type="match status" value="1"/>
</dbReference>
<dbReference type="Pfam" id="PF19277">
    <property type="entry name" value="GPAT_C"/>
    <property type="match status" value="1"/>
</dbReference>
<gene>
    <name evidence="15" type="primary">plsB</name>
    <name evidence="15" type="ORF">A8U91_03309</name>
</gene>
<evidence type="ECO:0000313" key="16">
    <source>
        <dbReference type="Proteomes" id="UP000092504"/>
    </source>
</evidence>
<dbReference type="InterPro" id="IPR028354">
    <property type="entry name" value="GPAT_PlsB"/>
</dbReference>
<evidence type="ECO:0000256" key="2">
    <source>
        <dbReference type="ARBA" id="ARBA00004765"/>
    </source>
</evidence>
<name>A0A1B8NW73_HALEL</name>
<dbReference type="InterPro" id="IPR022284">
    <property type="entry name" value="GPAT/DHAPAT"/>
</dbReference>
<organism evidence="15 16">
    <name type="scientific">Halomonas elongata</name>
    <dbReference type="NCBI Taxonomy" id="2746"/>
    <lineage>
        <taxon>Bacteria</taxon>
        <taxon>Pseudomonadati</taxon>
        <taxon>Pseudomonadota</taxon>
        <taxon>Gammaproteobacteria</taxon>
        <taxon>Oceanospirillales</taxon>
        <taxon>Halomonadaceae</taxon>
        <taxon>Halomonas</taxon>
    </lineage>
</organism>
<proteinExistence type="inferred from homology"/>
<evidence type="ECO:0000256" key="7">
    <source>
        <dbReference type="ARBA" id="ARBA00022475"/>
    </source>
</evidence>
<dbReference type="EMBL" id="MAJD01000002">
    <property type="protein sequence ID" value="OBX34256.1"/>
    <property type="molecule type" value="Genomic_DNA"/>
</dbReference>
<evidence type="ECO:0000256" key="13">
    <source>
        <dbReference type="ARBA" id="ARBA00048427"/>
    </source>
</evidence>
<protein>
    <recommendedName>
        <fullName evidence="6">Glycerol-3-phosphate acyltransferase</fullName>
        <ecNumber evidence="5">2.3.1.15</ecNumber>
    </recommendedName>
</protein>
<dbReference type="PANTHER" id="PTHR12563">
    <property type="entry name" value="GLYCEROL-3-PHOSPHATE ACYLTRANSFERASE"/>
    <property type="match status" value="1"/>
</dbReference>
<feature type="domain" description="Phospholipid/glycerol acyltransferase" evidence="14">
    <location>
        <begin position="300"/>
        <end position="430"/>
    </location>
</feature>
<comment type="pathway">
    <text evidence="2">Phospholipid metabolism; CDP-diacylglycerol biosynthesis; CDP-diacylglycerol from sn-glycerol 3-phosphate: step 1/3.</text>
</comment>
<dbReference type="NCBIfam" id="NF003441">
    <property type="entry name" value="PRK04974.1"/>
    <property type="match status" value="1"/>
</dbReference>
<keyword evidence="8 15" id="KW-0808">Transferase</keyword>
<dbReference type="NCBIfam" id="TIGR03703">
    <property type="entry name" value="plsB"/>
    <property type="match status" value="1"/>
</dbReference>
<keyword evidence="10" id="KW-0594">Phospholipid biosynthesis</keyword>
<dbReference type="GO" id="GO:0004366">
    <property type="term" value="F:glycerol-3-phosphate O-acyltransferase activity"/>
    <property type="evidence" value="ECO:0007669"/>
    <property type="project" value="UniProtKB-EC"/>
</dbReference>
<keyword evidence="11" id="KW-1208">Phospholipid metabolism</keyword>
<comment type="catalytic activity">
    <reaction evidence="13">
        <text>sn-glycerol 3-phosphate + an acyl-CoA = a 1-acyl-sn-glycero-3-phosphate + CoA</text>
        <dbReference type="Rhea" id="RHEA:15325"/>
        <dbReference type="ChEBI" id="CHEBI:57287"/>
        <dbReference type="ChEBI" id="CHEBI:57597"/>
        <dbReference type="ChEBI" id="CHEBI:57970"/>
        <dbReference type="ChEBI" id="CHEBI:58342"/>
        <dbReference type="EC" id="2.3.1.15"/>
    </reaction>
</comment>
<evidence type="ECO:0000256" key="1">
    <source>
        <dbReference type="ARBA" id="ARBA00004413"/>
    </source>
</evidence>
<dbReference type="UniPathway" id="UPA00557">
    <property type="reaction ID" value="UER00612"/>
</dbReference>
<comment type="similarity">
    <text evidence="4">Belongs to the GPAT/DAPAT family.</text>
</comment>
<dbReference type="GO" id="GO:0016024">
    <property type="term" value="P:CDP-diacylglycerol biosynthetic process"/>
    <property type="evidence" value="ECO:0007669"/>
    <property type="project" value="UniProtKB-UniPathway"/>
</dbReference>
<dbReference type="GO" id="GO:0005886">
    <property type="term" value="C:plasma membrane"/>
    <property type="evidence" value="ECO:0007669"/>
    <property type="project" value="UniProtKB-SubCell"/>
</dbReference>
<dbReference type="GO" id="GO:0006631">
    <property type="term" value="P:fatty acid metabolic process"/>
    <property type="evidence" value="ECO:0007669"/>
    <property type="project" value="TreeGrafter"/>
</dbReference>
<evidence type="ECO:0000256" key="3">
    <source>
        <dbReference type="ARBA" id="ARBA00005189"/>
    </source>
</evidence>
<dbReference type="InterPro" id="IPR045520">
    <property type="entry name" value="GPAT/DHAPAT_C"/>
</dbReference>